<keyword evidence="3" id="KW-1185">Reference proteome</keyword>
<dbReference type="Proteomes" id="UP000179807">
    <property type="component" value="Unassembled WGS sequence"/>
</dbReference>
<organism evidence="2 3">
    <name type="scientific">Tritrichomonas foetus</name>
    <dbReference type="NCBI Taxonomy" id="1144522"/>
    <lineage>
        <taxon>Eukaryota</taxon>
        <taxon>Metamonada</taxon>
        <taxon>Parabasalia</taxon>
        <taxon>Tritrichomonadida</taxon>
        <taxon>Tritrichomonadidae</taxon>
        <taxon>Tritrichomonas</taxon>
    </lineage>
</organism>
<dbReference type="GeneID" id="94842516"/>
<dbReference type="PANTHER" id="PTHR10715:SF0">
    <property type="entry name" value="LARGE RIBOSOMAL SUBUNIT PROTEIN EL6"/>
    <property type="match status" value="1"/>
</dbReference>
<dbReference type="GO" id="GO:0002181">
    <property type="term" value="P:cytoplasmic translation"/>
    <property type="evidence" value="ECO:0007669"/>
    <property type="project" value="TreeGrafter"/>
</dbReference>
<dbReference type="AlphaFoldDB" id="A0A1J4JS56"/>
<reference evidence="2" key="1">
    <citation type="submission" date="2016-10" db="EMBL/GenBank/DDBJ databases">
        <authorList>
            <person name="Benchimol M."/>
            <person name="Almeida L.G."/>
            <person name="Vasconcelos A.T."/>
            <person name="Perreira-Neves A."/>
            <person name="Rosa I.A."/>
            <person name="Tasca T."/>
            <person name="Bogo M.R."/>
            <person name="de Souza W."/>
        </authorList>
    </citation>
    <scope>NUCLEOTIDE SEQUENCE [LARGE SCALE GENOMIC DNA]</scope>
    <source>
        <strain evidence="2">K</strain>
    </source>
</reference>
<dbReference type="Gene3D" id="2.30.30.30">
    <property type="match status" value="1"/>
</dbReference>
<dbReference type="EMBL" id="MLAK01000892">
    <property type="protein sequence ID" value="OHT01883.1"/>
    <property type="molecule type" value="Genomic_DNA"/>
</dbReference>
<comment type="caution">
    <text evidence="2">The sequence shown here is derived from an EMBL/GenBank/DDBJ whole genome shotgun (WGS) entry which is preliminary data.</text>
</comment>
<dbReference type="GO" id="GO:0022625">
    <property type="term" value="C:cytosolic large ribosomal subunit"/>
    <property type="evidence" value="ECO:0007669"/>
    <property type="project" value="TreeGrafter"/>
</dbReference>
<evidence type="ECO:0000313" key="3">
    <source>
        <dbReference type="Proteomes" id="UP000179807"/>
    </source>
</evidence>
<keyword evidence="2" id="KW-0689">Ribosomal protein</keyword>
<protein>
    <submittedName>
        <fullName evidence="2">60S ribosomal protein L6</fullName>
    </submittedName>
</protein>
<evidence type="ECO:0000313" key="2">
    <source>
        <dbReference type="EMBL" id="OHT01883.1"/>
    </source>
</evidence>
<dbReference type="InterPro" id="IPR014722">
    <property type="entry name" value="Rib_uL2_dom2"/>
</dbReference>
<keyword evidence="2" id="KW-0687">Ribonucleoprotein</keyword>
<dbReference type="SUPFAM" id="SSF50104">
    <property type="entry name" value="Translation proteins SH3-like domain"/>
    <property type="match status" value="1"/>
</dbReference>
<dbReference type="Pfam" id="PF01159">
    <property type="entry name" value="Ribosomal_L6e"/>
    <property type="match status" value="1"/>
</dbReference>
<sequence>MAELLFIAPVEKKDPTRPTWRGIPRVSFTRPAVAAEIDPIAKDVAPTAERKTRDSLSVGTVVIILDGEHKGRRAVVVQDAGNGLVKVNGPSVPTTEVDQDYLIATSTKLELGNVDVNNADGAVKAAAAKVPEMVEYLNAVFSLRKGERPHLMKF</sequence>
<dbReference type="InterPro" id="IPR008991">
    <property type="entry name" value="Translation_prot_SH3-like_sf"/>
</dbReference>
<evidence type="ECO:0000256" key="1">
    <source>
        <dbReference type="ARBA" id="ARBA00010592"/>
    </source>
</evidence>
<dbReference type="InterPro" id="IPR000915">
    <property type="entry name" value="60S_ribosomal_eL6"/>
</dbReference>
<comment type="similarity">
    <text evidence="1">Belongs to the eukaryotic ribosomal protein eL6 family.</text>
</comment>
<dbReference type="GO" id="GO:0003735">
    <property type="term" value="F:structural constituent of ribosome"/>
    <property type="evidence" value="ECO:0007669"/>
    <property type="project" value="InterPro"/>
</dbReference>
<name>A0A1J4JS56_9EUKA</name>
<gene>
    <name evidence="2" type="ORF">TRFO_31232</name>
</gene>
<dbReference type="OrthoDB" id="2436667at2759"/>
<accession>A0A1J4JS56</accession>
<proteinExistence type="inferred from homology"/>
<dbReference type="PANTHER" id="PTHR10715">
    <property type="entry name" value="60S RIBOSOMAL PROTEIN L6"/>
    <property type="match status" value="1"/>
</dbReference>
<dbReference type="VEuPathDB" id="TrichDB:TRFO_31232"/>
<dbReference type="RefSeq" id="XP_068355019.1">
    <property type="nucleotide sequence ID" value="XM_068507812.1"/>
</dbReference>
<dbReference type="GO" id="GO:0003723">
    <property type="term" value="F:RNA binding"/>
    <property type="evidence" value="ECO:0007669"/>
    <property type="project" value="TreeGrafter"/>
</dbReference>
<dbReference type="GO" id="GO:0000027">
    <property type="term" value="P:ribosomal large subunit assembly"/>
    <property type="evidence" value="ECO:0007669"/>
    <property type="project" value="TreeGrafter"/>
</dbReference>
<dbReference type="FunFam" id="2.30.30.30:FF:000070">
    <property type="entry name" value="60S ribosomal protein L6"/>
    <property type="match status" value="1"/>
</dbReference>